<dbReference type="Proteomes" id="UP001166286">
    <property type="component" value="Unassembled WGS sequence"/>
</dbReference>
<feature type="compositionally biased region" description="Basic residues" evidence="1">
    <location>
        <begin position="132"/>
        <end position="141"/>
    </location>
</feature>
<evidence type="ECO:0000313" key="3">
    <source>
        <dbReference type="Proteomes" id="UP001166286"/>
    </source>
</evidence>
<feature type="region of interest" description="Disordered" evidence="1">
    <location>
        <begin position="75"/>
        <end position="158"/>
    </location>
</feature>
<reference evidence="2" key="1">
    <citation type="submission" date="2023-03" db="EMBL/GenBank/DDBJ databases">
        <title>Complete genome of Cladonia borealis.</title>
        <authorList>
            <person name="Park H."/>
        </authorList>
    </citation>
    <scope>NUCLEOTIDE SEQUENCE</scope>
    <source>
        <strain evidence="2">ANT050790</strain>
    </source>
</reference>
<evidence type="ECO:0000313" key="2">
    <source>
        <dbReference type="EMBL" id="KAK0511537.1"/>
    </source>
</evidence>
<dbReference type="AlphaFoldDB" id="A0AA39QYE7"/>
<dbReference type="EMBL" id="JAFEKC020000013">
    <property type="protein sequence ID" value="KAK0511537.1"/>
    <property type="molecule type" value="Genomic_DNA"/>
</dbReference>
<sequence length="278" mass="31721">MPNSISTEPYNHRPLTIRAPFSTSDIMSSQHIGYGSDFGPDACGSEQSMAPTFAHEDGTYRRRSMTIQDMLNPSDEEIKHSPKSQWTQSSSEEDQQPSRYRSRSPVSSKGFKSSRSTIHSRRGSTSHAPKSGPRRPSHRPSRSPSSSPDLSSKEPRAFRHPYTTEEVHFIWYLRIDRGYLWPDLLDAFNAHFCHNGRVKRVLGGLQCRYYRLLGQNSIPQVRMLRTADMVQRYGMMATLARNGCHPTYSWLGGQYQNHAYGEMLDNRPPPRVTSTNVR</sequence>
<proteinExistence type="predicted"/>
<evidence type="ECO:0000256" key="1">
    <source>
        <dbReference type="SAM" id="MobiDB-lite"/>
    </source>
</evidence>
<feature type="compositionally biased region" description="Low complexity" evidence="1">
    <location>
        <begin position="97"/>
        <end position="108"/>
    </location>
</feature>
<comment type="caution">
    <text evidence="2">The sequence shown here is derived from an EMBL/GenBank/DDBJ whole genome shotgun (WGS) entry which is preliminary data.</text>
</comment>
<organism evidence="2 3">
    <name type="scientific">Cladonia borealis</name>
    <dbReference type="NCBI Taxonomy" id="184061"/>
    <lineage>
        <taxon>Eukaryota</taxon>
        <taxon>Fungi</taxon>
        <taxon>Dikarya</taxon>
        <taxon>Ascomycota</taxon>
        <taxon>Pezizomycotina</taxon>
        <taxon>Lecanoromycetes</taxon>
        <taxon>OSLEUM clade</taxon>
        <taxon>Lecanoromycetidae</taxon>
        <taxon>Lecanorales</taxon>
        <taxon>Lecanorineae</taxon>
        <taxon>Cladoniaceae</taxon>
        <taxon>Cladonia</taxon>
    </lineage>
</organism>
<keyword evidence="3" id="KW-1185">Reference proteome</keyword>
<feature type="region of interest" description="Disordered" evidence="1">
    <location>
        <begin position="37"/>
        <end position="60"/>
    </location>
</feature>
<accession>A0AA39QYE7</accession>
<protein>
    <submittedName>
        <fullName evidence="2">Uncharacterized protein</fullName>
    </submittedName>
</protein>
<name>A0AA39QYE7_9LECA</name>
<gene>
    <name evidence="2" type="ORF">JMJ35_006110</name>
</gene>